<dbReference type="InterPro" id="IPR007397">
    <property type="entry name" value="F-box-assoc_dom"/>
</dbReference>
<dbReference type="GO" id="GO:0080008">
    <property type="term" value="C:Cul4-RING E3 ubiquitin ligase complex"/>
    <property type="evidence" value="ECO:0007669"/>
    <property type="project" value="TreeGrafter"/>
</dbReference>
<name>A0AAE0VJI1_9BIVA</name>
<dbReference type="InterPro" id="IPR008979">
    <property type="entry name" value="Galactose-bd-like_sf"/>
</dbReference>
<dbReference type="PROSITE" id="PS00675">
    <property type="entry name" value="SIGMA54_INTERACT_1"/>
    <property type="match status" value="1"/>
</dbReference>
<dbReference type="InterPro" id="IPR011990">
    <property type="entry name" value="TPR-like_helical_dom_sf"/>
</dbReference>
<dbReference type="Gene3D" id="3.40.50.300">
    <property type="entry name" value="P-loop containing nucleotide triphosphate hydrolases"/>
    <property type="match status" value="1"/>
</dbReference>
<evidence type="ECO:0000313" key="5">
    <source>
        <dbReference type="Proteomes" id="UP001195483"/>
    </source>
</evidence>
<gene>
    <name evidence="4" type="ORF">CHS0354_022156</name>
</gene>
<dbReference type="InterPro" id="IPR027417">
    <property type="entry name" value="P-loop_NTPase"/>
</dbReference>
<dbReference type="Pfam" id="PF13271">
    <property type="entry name" value="DUF4062"/>
    <property type="match status" value="1"/>
</dbReference>
<dbReference type="InterPro" id="IPR019734">
    <property type="entry name" value="TPR_rpt"/>
</dbReference>
<dbReference type="PROSITE" id="PS51114">
    <property type="entry name" value="FBA"/>
    <property type="match status" value="1"/>
</dbReference>
<evidence type="ECO:0000259" key="3">
    <source>
        <dbReference type="PROSITE" id="PS51114"/>
    </source>
</evidence>
<dbReference type="EMBL" id="JAEAOA010001340">
    <property type="protein sequence ID" value="KAK3579137.1"/>
    <property type="molecule type" value="Genomic_DNA"/>
</dbReference>
<reference evidence="4" key="2">
    <citation type="journal article" date="2021" name="Genome Biol. Evol.">
        <title>Developing a high-quality reference genome for a parasitic bivalve with doubly uniparental inheritance (Bivalvia: Unionida).</title>
        <authorList>
            <person name="Smith C.H."/>
        </authorList>
    </citation>
    <scope>NUCLEOTIDE SEQUENCE</scope>
    <source>
        <strain evidence="4">CHS0354</strain>
        <tissue evidence="4">Mantle</tissue>
    </source>
</reference>
<keyword evidence="2" id="KW-0802">TPR repeat</keyword>
<reference evidence="4" key="1">
    <citation type="journal article" date="2021" name="Genome Biol. Evol.">
        <title>A High-Quality Reference Genome for a Parasitic Bivalve with Doubly Uniparental Inheritance (Bivalvia: Unionida).</title>
        <authorList>
            <person name="Smith C.H."/>
        </authorList>
    </citation>
    <scope>NUCLEOTIDE SEQUENCE</scope>
    <source>
        <strain evidence="4">CHS0354</strain>
    </source>
</reference>
<dbReference type="Pfam" id="PF13181">
    <property type="entry name" value="TPR_8"/>
    <property type="match status" value="1"/>
</dbReference>
<evidence type="ECO:0000256" key="2">
    <source>
        <dbReference type="PROSITE-ProRule" id="PRU00339"/>
    </source>
</evidence>
<organism evidence="4 5">
    <name type="scientific">Potamilus streckersoni</name>
    <dbReference type="NCBI Taxonomy" id="2493646"/>
    <lineage>
        <taxon>Eukaryota</taxon>
        <taxon>Metazoa</taxon>
        <taxon>Spiralia</taxon>
        <taxon>Lophotrochozoa</taxon>
        <taxon>Mollusca</taxon>
        <taxon>Bivalvia</taxon>
        <taxon>Autobranchia</taxon>
        <taxon>Heteroconchia</taxon>
        <taxon>Palaeoheterodonta</taxon>
        <taxon>Unionida</taxon>
        <taxon>Unionoidea</taxon>
        <taxon>Unionidae</taxon>
        <taxon>Ambleminae</taxon>
        <taxon>Lampsilini</taxon>
        <taxon>Potamilus</taxon>
    </lineage>
</organism>
<keyword evidence="5" id="KW-1185">Reference proteome</keyword>
<accession>A0AAE0VJI1</accession>
<keyword evidence="1" id="KW-0677">Repeat</keyword>
<dbReference type="SUPFAM" id="SSF52540">
    <property type="entry name" value="P-loop containing nucleoside triphosphate hydrolases"/>
    <property type="match status" value="1"/>
</dbReference>
<reference evidence="4" key="3">
    <citation type="submission" date="2023-05" db="EMBL/GenBank/DDBJ databases">
        <authorList>
            <person name="Smith C.H."/>
        </authorList>
    </citation>
    <scope>NUCLEOTIDE SEQUENCE</scope>
    <source>
        <strain evidence="4">CHS0354</strain>
        <tissue evidence="4">Mantle</tissue>
    </source>
</reference>
<dbReference type="InterPro" id="IPR025139">
    <property type="entry name" value="DUF4062"/>
</dbReference>
<dbReference type="InterPro" id="IPR025662">
    <property type="entry name" value="Sigma_54_int_dom_ATP-bd_1"/>
</dbReference>
<evidence type="ECO:0000256" key="1">
    <source>
        <dbReference type="ARBA" id="ARBA00022737"/>
    </source>
</evidence>
<dbReference type="SMART" id="SM00028">
    <property type="entry name" value="TPR"/>
    <property type="match status" value="5"/>
</dbReference>
<dbReference type="SUPFAM" id="SSF48452">
    <property type="entry name" value="TPR-like"/>
    <property type="match status" value="1"/>
</dbReference>
<dbReference type="Gene3D" id="2.60.120.260">
    <property type="entry name" value="Galactose-binding domain-like"/>
    <property type="match status" value="1"/>
</dbReference>
<proteinExistence type="predicted"/>
<feature type="repeat" description="TPR" evidence="2">
    <location>
        <begin position="1640"/>
        <end position="1673"/>
    </location>
</feature>
<feature type="domain" description="FBA" evidence="3">
    <location>
        <begin position="651"/>
        <end position="835"/>
    </location>
</feature>
<dbReference type="InterPro" id="IPR007111">
    <property type="entry name" value="NACHT_NTPase"/>
</dbReference>
<dbReference type="Pfam" id="PF05729">
    <property type="entry name" value="NACHT"/>
    <property type="match status" value="1"/>
</dbReference>
<dbReference type="PROSITE" id="PS50005">
    <property type="entry name" value="TPR"/>
    <property type="match status" value="1"/>
</dbReference>
<evidence type="ECO:0000313" key="4">
    <source>
        <dbReference type="EMBL" id="KAK3579137.1"/>
    </source>
</evidence>
<dbReference type="PANTHER" id="PTHR19860">
    <property type="entry name" value="DDB1- AND CUL4-ASSOCIATED FACTOR 12-RELATED"/>
    <property type="match status" value="1"/>
</dbReference>
<dbReference type="Pfam" id="PF04300">
    <property type="entry name" value="FBA"/>
    <property type="match status" value="1"/>
</dbReference>
<dbReference type="Gene3D" id="1.25.40.10">
    <property type="entry name" value="Tetratricopeptide repeat domain"/>
    <property type="match status" value="2"/>
</dbReference>
<dbReference type="Proteomes" id="UP001195483">
    <property type="component" value="Unassembled WGS sequence"/>
</dbReference>
<dbReference type="InterPro" id="IPR051191">
    <property type="entry name" value="DCAF12"/>
</dbReference>
<comment type="caution">
    <text evidence="4">The sequence shown here is derived from an EMBL/GenBank/DDBJ whole genome shotgun (WGS) entry which is preliminary data.</text>
</comment>
<dbReference type="Pfam" id="PF13424">
    <property type="entry name" value="TPR_12"/>
    <property type="match status" value="1"/>
</dbReference>
<protein>
    <recommendedName>
        <fullName evidence="3">FBA domain-containing protein</fullName>
    </recommendedName>
</protein>
<dbReference type="SMART" id="SM01198">
    <property type="entry name" value="FBA"/>
    <property type="match status" value="1"/>
</dbReference>
<dbReference type="PANTHER" id="PTHR19860:SF17">
    <property type="entry name" value="FBA DOMAIN-CONTAINING PROTEIN"/>
    <property type="match status" value="1"/>
</dbReference>
<dbReference type="SUPFAM" id="SSF49785">
    <property type="entry name" value="Galactose-binding domain-like"/>
    <property type="match status" value="1"/>
</dbReference>
<sequence>MTDHNKALPKLQKKQIPAEFPCLYGFGKSKWPIHCYAKLGFNINAQHGGCAGLILVSNSYGSDGSNTTAEIFFLTTGFDANHFSVTSIGKSNAGHFGAENEFVTDEQGNLIGSHMFGSNHVMLMTNCSCYGNLKHGVYVKGPSGSDEPLNLPLNVNGSLNGEHGAGVTLVLCSNSEHSAVYMIRSGHKGDYLEMVHLSGDNNWKFSAAEGGLLQVSAAGNSNYGIFHNRQNLIKDEIQARARTYLAQAIDGSHITTLISSMPVHATYIVMCSNSNGTEDNTAGALYHISIESSNLKVSKCMTGSHGNCYENFNLWKFYVSSGKLVVTGPSGPCRYALLSDTEDDGNGGEDICSLTGCLATGEPHKIQGAVRIADDEIVGVVDKPSKIIIQADVKILEVFEADELERSGDLYTFCRTWTEKEKTVGVHLVKIFAVRRHVTSGNEVFINLEGSPQKLIRQKAGVIYALNAGGPDYHALSNIIYTSEFSQFASFTYDFCYGTRCKALGGVKTPTNIPQILCNTHDGFLNCTTRSPGVEPLDEQKVNWVVEDIPNGKYKIRVHMNSKVIRNLMVNGIEISDQMTEEYAKCKPSGDILLGHEYTSYYGDVPVTVHDSRLELYAEGSTMISGFALLDSAYKDEKMTEEEIKEEEKVKLLLSEQIQTIKRVLLRKKITLVGWSQNLLQNASGENSDLSHWNTNGSWMIHEGGYQTEKAFVTSYMECEKYQEVRLTDYFSAKYLDTAPDIQVSEWYREGVCGGGFYSMEASILDEHGNVIKSFSTGQIGTIYKNNAWQNASVTFSSYGPGARIVTISSTGRDDKFWGGHYGVIISASIIRVKREELPAEGDAFEDIKQDQVEYTAIKVANDVLSENQTLLKEVLEESNVPLDTQFEKQTAVLSVRRQTKMKRKHEIRVFVSSTFRDFTREREKIIKKTFREMNQICADHGVFFTYVDLRWGITKEQTNDGKTIAICLQEIDRCRPYFICLLGERFGWCQTKEKPDELLNNSYNYALDNFPPLSWIENNRYDTSVTQLEVMHGVLNDIQNRKTQHSFFYIREPIDPTTVTKKEYERMAAESEYHKEKQMALINTVRMQKNLNIRDFKTPEDVCELIKNDLVLCVEQDFPKGTEPTNLEKQRMSHGAFAENRQHVFVGRQEYIYTINEQRAKNLNTPFVILGESGSGKSAIVANWAKEIEEQEPDTFLFVHFIGSTVESALYLKIIRRICEEIKDYFKIDQAIPSTDTHLIQDLGKWIYMAGTRAKCIFILDALNQLNDGTGDEGPEHDLMWIPSKIPPNVFFLMSTLPGRAMEAVKKFEWPTVHVGLLKTEEKEEYILKYLTEIYGKTLDEEQKDRIIKSPNTDNPLFMKVLLDEVRMYGSFSTLTQYIKDCLALDAVSDLFSKFIERLEEEFEKGDNARKNIAHDVLTAVWCASRGLSESEITEFLNISNQLWSPFYISLSGGLINRNGIINFSHDHMRQAVEKRYLSTTESKKEIYLKLSDYFSHLPLSDRVVEELPNLLLRAGEMDRLKITISNLEVFSRLMKSEDGKFELIKAWQSVGDISLTEEAYLQAVDKMDPQELEQEKYIDLFHKLGSLFIELGLLESARKIYERLFQTLEKMYNASDMTVVYNPFNQSWKYRCKHPDVIYAMYQLGVVYKGQWEFDKAVEIYNEAISRQNRIKTPQQKLQLCEGLLGLATVFYLQNNMPEAKKLLVRSLELATDVLGRRHHYVAAIFNKLGQLCYQQGRIDEGLGYFLQDLKLTRSENGMDHPISGAILNDIALVYDDKADKLARPLYQNALLILKKVYGPMHIDVATVRYNLGANFFATNYFAQAKFQFLKAHKVFRTFLGDDHPDTIAAKEALEAVGGSVS</sequence>